<dbReference type="PANTHER" id="PTHR42987:SF4">
    <property type="entry name" value="PROTEASE SOHB-RELATED"/>
    <property type="match status" value="1"/>
</dbReference>
<keyword evidence="4" id="KW-0720">Serine protease</keyword>
<dbReference type="Proteomes" id="UP000266841">
    <property type="component" value="Unassembled WGS sequence"/>
</dbReference>
<evidence type="ECO:0000256" key="3">
    <source>
        <dbReference type="ARBA" id="ARBA00022801"/>
    </source>
</evidence>
<organism evidence="8 9">
    <name type="scientific">Thalassiosira oceanica</name>
    <name type="common">Marine diatom</name>
    <dbReference type="NCBI Taxonomy" id="159749"/>
    <lineage>
        <taxon>Eukaryota</taxon>
        <taxon>Sar</taxon>
        <taxon>Stramenopiles</taxon>
        <taxon>Ochrophyta</taxon>
        <taxon>Bacillariophyta</taxon>
        <taxon>Coscinodiscophyceae</taxon>
        <taxon>Thalassiosirophycidae</taxon>
        <taxon>Thalassiosirales</taxon>
        <taxon>Thalassiosiraceae</taxon>
        <taxon>Thalassiosira</taxon>
    </lineage>
</organism>
<gene>
    <name evidence="8" type="ORF">THAOC_06649</name>
</gene>
<dbReference type="PANTHER" id="PTHR42987">
    <property type="entry name" value="PEPTIDASE S49"/>
    <property type="match status" value="1"/>
</dbReference>
<dbReference type="Gene3D" id="6.20.330.10">
    <property type="match status" value="1"/>
</dbReference>
<evidence type="ECO:0000256" key="1">
    <source>
        <dbReference type="ARBA" id="ARBA00008683"/>
    </source>
</evidence>
<proteinExistence type="inferred from homology"/>
<reference evidence="8 9" key="1">
    <citation type="journal article" date="2012" name="Genome Biol.">
        <title>Genome and low-iron response of an oceanic diatom adapted to chronic iron limitation.</title>
        <authorList>
            <person name="Lommer M."/>
            <person name="Specht M."/>
            <person name="Roy A.S."/>
            <person name="Kraemer L."/>
            <person name="Andreson R."/>
            <person name="Gutowska M.A."/>
            <person name="Wolf J."/>
            <person name="Bergner S.V."/>
            <person name="Schilhabel M.B."/>
            <person name="Klostermeier U.C."/>
            <person name="Beiko R.G."/>
            <person name="Rosenstiel P."/>
            <person name="Hippler M."/>
            <person name="Laroche J."/>
        </authorList>
    </citation>
    <scope>NUCLEOTIDE SEQUENCE [LARGE SCALE GENOMIC DNA]</scope>
    <source>
        <strain evidence="8 9">CCMP1005</strain>
    </source>
</reference>
<dbReference type="GO" id="GO:0006508">
    <property type="term" value="P:proteolysis"/>
    <property type="evidence" value="ECO:0007669"/>
    <property type="project" value="UniProtKB-KW"/>
</dbReference>
<dbReference type="Pfam" id="PF01343">
    <property type="entry name" value="Peptidase_S49"/>
    <property type="match status" value="1"/>
</dbReference>
<dbReference type="eggNOG" id="ENOG502RRCQ">
    <property type="taxonomic scope" value="Eukaryota"/>
</dbReference>
<dbReference type="AlphaFoldDB" id="K0T411"/>
<dbReference type="InterPro" id="IPR029045">
    <property type="entry name" value="ClpP/crotonase-like_dom_sf"/>
</dbReference>
<feature type="compositionally biased region" description="Pro residues" evidence="5">
    <location>
        <begin position="133"/>
        <end position="147"/>
    </location>
</feature>
<sequence>MKICLLLLLFPPALAHRGPSGPSRLVAVSGNPFRMRWGRKQIDDEADGATATKQAEDEHNPSDAGAGDGFASDESDGDNEGKDAPPSSEGQSSVDQQESEQNKEKDDSPTPTKPPTTDRSPASNSTRYFPSSRPFPSPYMPAHPPQSPGLLSAMLLPRPQQPPMPFGPPPSPPSPLLGLLLRLALISFSSFLMDLLGWGQDNVVLPTPAQHYTFERVNQRFSRDGSALMQALRSPPNGVTKKRWKGFFHKRRQSTIELLASSDETEGDVATLSNGKLYNKTVVIVEASSDPKIGMDISEQLGGPVSFLIEQHRDHLDRQQHANDKYRRTNFLPLLQRKKASSESNSGRTIDGVRSALGAELEVVLILNSGGGSVLDFGLAASHLARIRLEENITLTVCCDRVAASGGYMIACQADTICGAPFAVFGSIGVLTESLNFNEILRNIGIKPISITAGKNKAPIKAFGEVSDEDLKLVEEDLERTHEAFISWVSEARNIIPTEDWKAKVCTGSVFHGEEALELGLIDRLATSDEYIAEKLRDGNRVLRLLHYRGPQRKIKISPLDLLSELADTEGRMKLKSRMQAYGRRAICGIAPLCRVGLAVGLLNHMALHQSTTVTHNQM</sequence>
<dbReference type="InterPro" id="IPR047272">
    <property type="entry name" value="S49_SppA_C"/>
</dbReference>
<dbReference type="EMBL" id="AGNL01006661">
    <property type="protein sequence ID" value="EJK71869.1"/>
    <property type="molecule type" value="Genomic_DNA"/>
</dbReference>
<feature type="region of interest" description="Disordered" evidence="5">
    <location>
        <begin position="37"/>
        <end position="171"/>
    </location>
</feature>
<accession>K0T411</accession>
<keyword evidence="2" id="KW-0645">Protease</keyword>
<protein>
    <recommendedName>
        <fullName evidence="7">Peptidase S49 domain-containing protein</fullName>
    </recommendedName>
</protein>
<evidence type="ECO:0000256" key="5">
    <source>
        <dbReference type="SAM" id="MobiDB-lite"/>
    </source>
</evidence>
<evidence type="ECO:0000256" key="2">
    <source>
        <dbReference type="ARBA" id="ARBA00022670"/>
    </source>
</evidence>
<dbReference type="SUPFAM" id="SSF52096">
    <property type="entry name" value="ClpP/crotonase"/>
    <property type="match status" value="1"/>
</dbReference>
<name>K0T411_THAOC</name>
<feature type="signal peptide" evidence="6">
    <location>
        <begin position="1"/>
        <end position="15"/>
    </location>
</feature>
<comment type="similarity">
    <text evidence="1">Belongs to the peptidase S49 family.</text>
</comment>
<dbReference type="GO" id="GO:0008236">
    <property type="term" value="F:serine-type peptidase activity"/>
    <property type="evidence" value="ECO:0007669"/>
    <property type="project" value="UniProtKB-KW"/>
</dbReference>
<dbReference type="InterPro" id="IPR002142">
    <property type="entry name" value="Peptidase_S49"/>
</dbReference>
<evidence type="ECO:0000313" key="8">
    <source>
        <dbReference type="EMBL" id="EJK71869.1"/>
    </source>
</evidence>
<comment type="caution">
    <text evidence="8">The sequence shown here is derived from an EMBL/GenBank/DDBJ whole genome shotgun (WGS) entry which is preliminary data.</text>
</comment>
<keyword evidence="9" id="KW-1185">Reference proteome</keyword>
<feature type="domain" description="Peptidase S49" evidence="7">
    <location>
        <begin position="390"/>
        <end position="534"/>
    </location>
</feature>
<dbReference type="Gene3D" id="3.90.226.10">
    <property type="entry name" value="2-enoyl-CoA Hydratase, Chain A, domain 1"/>
    <property type="match status" value="1"/>
</dbReference>
<evidence type="ECO:0000256" key="4">
    <source>
        <dbReference type="ARBA" id="ARBA00022825"/>
    </source>
</evidence>
<evidence type="ECO:0000256" key="6">
    <source>
        <dbReference type="SAM" id="SignalP"/>
    </source>
</evidence>
<evidence type="ECO:0000259" key="7">
    <source>
        <dbReference type="Pfam" id="PF01343"/>
    </source>
</evidence>
<keyword evidence="6" id="KW-0732">Signal</keyword>
<feature type="chain" id="PRO_5030173131" description="Peptidase S49 domain-containing protein" evidence="6">
    <location>
        <begin position="16"/>
        <end position="619"/>
    </location>
</feature>
<dbReference type="CDD" id="cd07023">
    <property type="entry name" value="S49_Sppa_N_C"/>
    <property type="match status" value="1"/>
</dbReference>
<keyword evidence="3" id="KW-0378">Hydrolase</keyword>
<evidence type="ECO:0000313" key="9">
    <source>
        <dbReference type="Proteomes" id="UP000266841"/>
    </source>
</evidence>
<feature type="compositionally biased region" description="Pro residues" evidence="5">
    <location>
        <begin position="159"/>
        <end position="171"/>
    </location>
</feature>
<dbReference type="OrthoDB" id="45421at2759"/>